<accession>A0A2K2DH33</accession>
<reference evidence="3" key="3">
    <citation type="submission" date="2018-08" db="UniProtKB">
        <authorList>
            <consortium name="EnsemblPlants"/>
        </authorList>
    </citation>
    <scope>IDENTIFICATION</scope>
    <source>
        <strain evidence="3">cv. Bd21</strain>
    </source>
</reference>
<protein>
    <recommendedName>
        <fullName evidence="1">F-box protein AT5G49610-like beta-propeller domain-containing protein</fullName>
    </recommendedName>
</protein>
<dbReference type="EnsemblPlants" id="PNT73583">
    <property type="protein sequence ID" value="PNT73583"/>
    <property type="gene ID" value="BRADI_2g60546v3"/>
</dbReference>
<dbReference type="Proteomes" id="UP000008810">
    <property type="component" value="Chromosome 2"/>
</dbReference>
<proteinExistence type="predicted"/>
<reference evidence="2" key="2">
    <citation type="submission" date="2017-06" db="EMBL/GenBank/DDBJ databases">
        <title>WGS assembly of Brachypodium distachyon.</title>
        <authorList>
            <consortium name="The International Brachypodium Initiative"/>
            <person name="Lucas S."/>
            <person name="Harmon-Smith M."/>
            <person name="Lail K."/>
            <person name="Tice H."/>
            <person name="Grimwood J."/>
            <person name="Bruce D."/>
            <person name="Barry K."/>
            <person name="Shu S."/>
            <person name="Lindquist E."/>
            <person name="Wang M."/>
            <person name="Pitluck S."/>
            <person name="Vogel J.P."/>
            <person name="Garvin D.F."/>
            <person name="Mockler T.C."/>
            <person name="Schmutz J."/>
            <person name="Rokhsar D."/>
            <person name="Bevan M.W."/>
        </authorList>
    </citation>
    <scope>NUCLEOTIDE SEQUENCE</scope>
    <source>
        <strain evidence="2">Bd21</strain>
    </source>
</reference>
<reference evidence="2 3" key="1">
    <citation type="journal article" date="2010" name="Nature">
        <title>Genome sequencing and analysis of the model grass Brachypodium distachyon.</title>
        <authorList>
            <consortium name="International Brachypodium Initiative"/>
        </authorList>
    </citation>
    <scope>NUCLEOTIDE SEQUENCE [LARGE SCALE GENOMIC DNA]</scope>
    <source>
        <strain evidence="2 3">Bd21</strain>
    </source>
</reference>
<dbReference type="OrthoDB" id="685706at2759"/>
<dbReference type="SUPFAM" id="SSF81383">
    <property type="entry name" value="F-box domain"/>
    <property type="match status" value="1"/>
</dbReference>
<dbReference type="PANTHER" id="PTHR32133:SF383">
    <property type="entry name" value="OS10G0144800 PROTEIN"/>
    <property type="match status" value="1"/>
</dbReference>
<dbReference type="InterPro" id="IPR036047">
    <property type="entry name" value="F-box-like_dom_sf"/>
</dbReference>
<dbReference type="InParanoid" id="A0A2K2DH33"/>
<dbReference type="EMBL" id="CM000881">
    <property type="protein sequence ID" value="PNT73583.1"/>
    <property type="molecule type" value="Genomic_DNA"/>
</dbReference>
<sequence length="359" mass="39256">MSSSSLPDEPQVLARASAVCRDWRRVLSDPGFLRGRPAVTMGFFHNFGASTRRFEPVHAGLHGPASFSFDVHGLRTPWTAATNRFLVWHPMTGHRSLVLARELNAAHGAPREDHRFSAALLCGCHGDDVDQGGQIAAPCHASPFRIAALFNHRQSGNLRGSVFSSRTGRWIPTAGELPPTCVVRHVPGAAIGSTFYQPLHYHLVAAYDTEEQSLATFEQPDDVDTNNVRLFSFKAAEGGGVLGIAGVQGFVLRLWAREDEAWVLRNTVDLSEVLPEVTLSIRRGFGPYFVPPVKIVGVAEESGPLFLWSTVGVYTLCPESMELTKVREVTDEDDTIAMETVYPYTASYLPATATFAPPI</sequence>
<dbReference type="PANTHER" id="PTHR32133">
    <property type="entry name" value="OS07G0120400 PROTEIN"/>
    <property type="match status" value="1"/>
</dbReference>
<feature type="domain" description="F-box protein AT5G49610-like beta-propeller" evidence="1">
    <location>
        <begin position="191"/>
        <end position="348"/>
    </location>
</feature>
<evidence type="ECO:0000313" key="2">
    <source>
        <dbReference type="EMBL" id="PNT73583.1"/>
    </source>
</evidence>
<evidence type="ECO:0000313" key="4">
    <source>
        <dbReference type="Proteomes" id="UP000008810"/>
    </source>
</evidence>
<dbReference type="AlphaFoldDB" id="A0A2K2DH33"/>
<gene>
    <name evidence="2" type="ORF">BRADI_2g60546v3</name>
</gene>
<evidence type="ECO:0000259" key="1">
    <source>
        <dbReference type="Pfam" id="PF23635"/>
    </source>
</evidence>
<organism evidence="2">
    <name type="scientific">Brachypodium distachyon</name>
    <name type="common">Purple false brome</name>
    <name type="synonym">Trachynia distachya</name>
    <dbReference type="NCBI Taxonomy" id="15368"/>
    <lineage>
        <taxon>Eukaryota</taxon>
        <taxon>Viridiplantae</taxon>
        <taxon>Streptophyta</taxon>
        <taxon>Embryophyta</taxon>
        <taxon>Tracheophyta</taxon>
        <taxon>Spermatophyta</taxon>
        <taxon>Magnoliopsida</taxon>
        <taxon>Liliopsida</taxon>
        <taxon>Poales</taxon>
        <taxon>Poaceae</taxon>
        <taxon>BOP clade</taxon>
        <taxon>Pooideae</taxon>
        <taxon>Stipodae</taxon>
        <taxon>Brachypodieae</taxon>
        <taxon>Brachypodium</taxon>
    </lineage>
</organism>
<evidence type="ECO:0000313" key="3">
    <source>
        <dbReference type="EnsemblPlants" id="PNT73583"/>
    </source>
</evidence>
<dbReference type="Pfam" id="PF23635">
    <property type="entry name" value="Beta-prop_AT5G49610-like"/>
    <property type="match status" value="1"/>
</dbReference>
<dbReference type="Gramene" id="PNT73583">
    <property type="protein sequence ID" value="PNT73583"/>
    <property type="gene ID" value="BRADI_2g60546v3"/>
</dbReference>
<name>A0A2K2DH33_BRADI</name>
<dbReference type="InterPro" id="IPR056594">
    <property type="entry name" value="AT5G49610-like_b-prop"/>
</dbReference>
<keyword evidence="4" id="KW-1185">Reference proteome</keyword>